<organism evidence="1 2">
    <name type="scientific">Allofrancisella inopinata</name>
    <dbReference type="NCBI Taxonomy" id="1085647"/>
    <lineage>
        <taxon>Bacteria</taxon>
        <taxon>Pseudomonadati</taxon>
        <taxon>Pseudomonadota</taxon>
        <taxon>Gammaproteobacteria</taxon>
        <taxon>Thiotrichales</taxon>
        <taxon>Francisellaceae</taxon>
        <taxon>Allofrancisella</taxon>
    </lineage>
</organism>
<keyword evidence="2" id="KW-1185">Reference proteome</keyword>
<dbReference type="RefSeq" id="WP_133942223.1">
    <property type="nucleotide sequence ID" value="NZ_CP038241.1"/>
</dbReference>
<dbReference type="EMBL" id="CP038241">
    <property type="protein sequence ID" value="QIV96101.1"/>
    <property type="molecule type" value="Genomic_DNA"/>
</dbReference>
<proteinExistence type="predicted"/>
<dbReference type="Proteomes" id="UP000502004">
    <property type="component" value="Chromosome"/>
</dbReference>
<gene>
    <name evidence="1" type="ORF">E4K63_04365</name>
</gene>
<evidence type="ECO:0000313" key="2">
    <source>
        <dbReference type="Proteomes" id="UP000502004"/>
    </source>
</evidence>
<reference evidence="1 2" key="1">
    <citation type="submission" date="2019-03" db="EMBL/GenBank/DDBJ databases">
        <title>Complete Genome Sequence of Allofrancisella inopinata Strain SYSU YG23 Isolated from Water-Cooling Systems in China.</title>
        <authorList>
            <person name="Ohrman C."/>
            <person name="Uneklint I."/>
            <person name="Sjodin A."/>
        </authorList>
    </citation>
    <scope>NUCLEOTIDE SEQUENCE [LARGE SCALE GENOMIC DNA]</scope>
    <source>
        <strain evidence="1 2">SYSU YG23</strain>
    </source>
</reference>
<dbReference type="PROSITE" id="PS51257">
    <property type="entry name" value="PROKAR_LIPOPROTEIN"/>
    <property type="match status" value="1"/>
</dbReference>
<dbReference type="AlphaFoldDB" id="A0AAE6YIF5"/>
<accession>A0AAE6YIF5</accession>
<protein>
    <recommendedName>
        <fullName evidence="3">Lipoprotein</fullName>
    </recommendedName>
</protein>
<sequence>MLKQTCISLIVIFFVSFLSSCLENNNNVSLLMYNDTADTQPYVAYPAYTWIPEGVIYAQPSSTLTPTAIKFSLSGDAINNPLCIISFTNVNGDWEILPNDTTTGTTFLYKEGFDNAILSVNCGLAGSGIYTFHMNTEFTIGKAIFHSSQDFLINFVLNSKKNLTISTTPIRK</sequence>
<dbReference type="KEGG" id="aii:E4K63_04365"/>
<evidence type="ECO:0008006" key="3">
    <source>
        <dbReference type="Google" id="ProtNLM"/>
    </source>
</evidence>
<name>A0AAE6YIF5_9GAMM</name>
<evidence type="ECO:0000313" key="1">
    <source>
        <dbReference type="EMBL" id="QIV96101.1"/>
    </source>
</evidence>